<dbReference type="Proteomes" id="UP000176451">
    <property type="component" value="Unassembled WGS sequence"/>
</dbReference>
<evidence type="ECO:0000256" key="5">
    <source>
        <dbReference type="HAMAP-Rule" id="MF_00402"/>
    </source>
</evidence>
<evidence type="ECO:0000256" key="7">
    <source>
        <dbReference type="SAM" id="MobiDB-lite"/>
    </source>
</evidence>
<evidence type="ECO:0000313" key="9">
    <source>
        <dbReference type="Proteomes" id="UP000176451"/>
    </source>
</evidence>
<feature type="region of interest" description="Disordered" evidence="7">
    <location>
        <begin position="143"/>
        <end position="168"/>
    </location>
</feature>
<dbReference type="GO" id="GO:0022625">
    <property type="term" value="C:cytosolic large ribosomal subunit"/>
    <property type="evidence" value="ECO:0007669"/>
    <property type="project" value="TreeGrafter"/>
</dbReference>
<keyword evidence="3 5" id="KW-0687">Ribonucleoprotein</keyword>
<evidence type="ECO:0000256" key="2">
    <source>
        <dbReference type="ARBA" id="ARBA00022980"/>
    </source>
</evidence>
<evidence type="ECO:0000256" key="6">
    <source>
        <dbReference type="RuleBase" id="RU000559"/>
    </source>
</evidence>
<keyword evidence="2 5" id="KW-0689">Ribosomal protein</keyword>
<dbReference type="AlphaFoldDB" id="A0A1F5EIE1"/>
<comment type="similarity">
    <text evidence="1 5 6">Belongs to the bacterial ribosomal protein bL19 family.</text>
</comment>
<organism evidence="8 9">
    <name type="scientific">Candidatus Berkelbacteria bacterium RIFCSPHIGHO2_12_FULL_36_9</name>
    <dbReference type="NCBI Taxonomy" id="1797469"/>
    <lineage>
        <taxon>Bacteria</taxon>
        <taxon>Candidatus Berkelbacteria</taxon>
    </lineage>
</organism>
<reference evidence="8 9" key="1">
    <citation type="journal article" date="2016" name="Nat. Commun.">
        <title>Thousands of microbial genomes shed light on interconnected biogeochemical processes in an aquifer system.</title>
        <authorList>
            <person name="Anantharaman K."/>
            <person name="Brown C.T."/>
            <person name="Hug L.A."/>
            <person name="Sharon I."/>
            <person name="Castelle C.J."/>
            <person name="Probst A.J."/>
            <person name="Thomas B.C."/>
            <person name="Singh A."/>
            <person name="Wilkins M.J."/>
            <person name="Karaoz U."/>
            <person name="Brodie E.L."/>
            <person name="Williams K.H."/>
            <person name="Hubbard S.S."/>
            <person name="Banfield J.F."/>
        </authorList>
    </citation>
    <scope>NUCLEOTIDE SEQUENCE [LARGE SCALE GENOMIC DNA]</scope>
</reference>
<evidence type="ECO:0000256" key="1">
    <source>
        <dbReference type="ARBA" id="ARBA00005781"/>
    </source>
</evidence>
<sequence length="168" mass="19422">MISDIVNLVESKFLKKNIPQLRAGDIIKVYQKIKEGGKERIQIFEGIIIRLHGSKGMNGSFTVRRVSFGIGIERTFPLHSPTIIKIEKTKSVRVRRAKLYYLRDLIGKKAKKHKELKGFELWEEPEAEKEEEKLKAELEAKAKMKEEEEKKKQEELDKKFAAAKGEGK</sequence>
<protein>
    <recommendedName>
        <fullName evidence="4 5">Large ribosomal subunit protein bL19</fullName>
    </recommendedName>
</protein>
<dbReference type="PANTHER" id="PTHR15680">
    <property type="entry name" value="RIBOSOMAL PROTEIN L19"/>
    <property type="match status" value="1"/>
</dbReference>
<evidence type="ECO:0000256" key="3">
    <source>
        <dbReference type="ARBA" id="ARBA00023274"/>
    </source>
</evidence>
<dbReference type="Gene3D" id="2.30.30.790">
    <property type="match status" value="1"/>
</dbReference>
<dbReference type="InterPro" id="IPR038657">
    <property type="entry name" value="Ribosomal_bL19_sf"/>
</dbReference>
<proteinExistence type="inferred from homology"/>
<dbReference type="InterPro" id="IPR001857">
    <property type="entry name" value="Ribosomal_bL19"/>
</dbReference>
<dbReference type="STRING" id="1797469.A3F08_00895"/>
<dbReference type="EMBL" id="MEZV01000019">
    <property type="protein sequence ID" value="OGD67100.1"/>
    <property type="molecule type" value="Genomic_DNA"/>
</dbReference>
<comment type="caution">
    <text evidence="8">The sequence shown here is derived from an EMBL/GenBank/DDBJ whole genome shotgun (WGS) entry which is preliminary data.</text>
</comment>
<dbReference type="PANTHER" id="PTHR15680:SF9">
    <property type="entry name" value="LARGE RIBOSOMAL SUBUNIT PROTEIN BL19M"/>
    <property type="match status" value="1"/>
</dbReference>
<comment type="function">
    <text evidence="5 6">This protein is located at the 30S-50S ribosomal subunit interface and may play a role in the structure and function of the aminoacyl-tRNA binding site.</text>
</comment>
<evidence type="ECO:0000313" key="8">
    <source>
        <dbReference type="EMBL" id="OGD67100.1"/>
    </source>
</evidence>
<gene>
    <name evidence="5" type="primary">rplS</name>
    <name evidence="8" type="ORF">A3F08_00895</name>
</gene>
<dbReference type="GO" id="GO:0003735">
    <property type="term" value="F:structural constituent of ribosome"/>
    <property type="evidence" value="ECO:0007669"/>
    <property type="project" value="InterPro"/>
</dbReference>
<dbReference type="HAMAP" id="MF_00402">
    <property type="entry name" value="Ribosomal_bL19"/>
    <property type="match status" value="1"/>
</dbReference>
<name>A0A1F5EIE1_9BACT</name>
<dbReference type="NCBIfam" id="TIGR01024">
    <property type="entry name" value="rplS_bact"/>
    <property type="match status" value="1"/>
</dbReference>
<dbReference type="Pfam" id="PF01245">
    <property type="entry name" value="Ribosomal_L19"/>
    <property type="match status" value="1"/>
</dbReference>
<dbReference type="SUPFAM" id="SSF50104">
    <property type="entry name" value="Translation proteins SH3-like domain"/>
    <property type="match status" value="1"/>
</dbReference>
<dbReference type="InterPro" id="IPR008991">
    <property type="entry name" value="Translation_prot_SH3-like_sf"/>
</dbReference>
<dbReference type="PRINTS" id="PR00061">
    <property type="entry name" value="RIBOSOMALL19"/>
</dbReference>
<accession>A0A1F5EIE1</accession>
<evidence type="ECO:0000256" key="4">
    <source>
        <dbReference type="ARBA" id="ARBA00035171"/>
    </source>
</evidence>
<dbReference type="GO" id="GO:0006412">
    <property type="term" value="P:translation"/>
    <property type="evidence" value="ECO:0007669"/>
    <property type="project" value="UniProtKB-UniRule"/>
</dbReference>